<gene>
    <name evidence="2" type="ORF">DFQ12_1391</name>
</gene>
<comment type="caution">
    <text evidence="2">The sequence shown here is derived from an EMBL/GenBank/DDBJ whole genome shotgun (WGS) entry which is preliminary data.</text>
</comment>
<dbReference type="Pfam" id="PF13302">
    <property type="entry name" value="Acetyltransf_3"/>
    <property type="match status" value="1"/>
</dbReference>
<dbReference type="Proteomes" id="UP000286246">
    <property type="component" value="Unassembled WGS sequence"/>
</dbReference>
<protein>
    <submittedName>
        <fullName evidence="2">Ribosomal-protein-alanine N-acetyltransferase</fullName>
    </submittedName>
</protein>
<dbReference type="InterPro" id="IPR016181">
    <property type="entry name" value="Acyl_CoA_acyltransferase"/>
</dbReference>
<dbReference type="OrthoDB" id="9811523at2"/>
<name>A0A420BIP5_SPHD1</name>
<dbReference type="EMBL" id="RAPY01000001">
    <property type="protein sequence ID" value="RKE56526.1"/>
    <property type="molecule type" value="Genomic_DNA"/>
</dbReference>
<dbReference type="PANTHER" id="PTHR43792:SF9">
    <property type="entry name" value="RIBOSOMAL-PROTEIN-ALANINE ACETYLTRANSFERASE"/>
    <property type="match status" value="1"/>
</dbReference>
<dbReference type="InterPro" id="IPR051531">
    <property type="entry name" value="N-acetyltransferase"/>
</dbReference>
<dbReference type="SUPFAM" id="SSF55729">
    <property type="entry name" value="Acyl-CoA N-acyltransferases (Nat)"/>
    <property type="match status" value="1"/>
</dbReference>
<dbReference type="PROSITE" id="PS51186">
    <property type="entry name" value="GNAT"/>
    <property type="match status" value="1"/>
</dbReference>
<dbReference type="InterPro" id="IPR000182">
    <property type="entry name" value="GNAT_dom"/>
</dbReference>
<dbReference type="Gene3D" id="3.40.630.30">
    <property type="match status" value="1"/>
</dbReference>
<dbReference type="GO" id="GO:0005737">
    <property type="term" value="C:cytoplasm"/>
    <property type="evidence" value="ECO:0007669"/>
    <property type="project" value="TreeGrafter"/>
</dbReference>
<keyword evidence="2" id="KW-0808">Transferase</keyword>
<proteinExistence type="predicted"/>
<reference evidence="2 3" key="1">
    <citation type="submission" date="2018-09" db="EMBL/GenBank/DDBJ databases">
        <title>Genomic Encyclopedia of Type Strains, Phase III (KMG-III): the genomes of soil and plant-associated and newly described type strains.</title>
        <authorList>
            <person name="Whitman W."/>
        </authorList>
    </citation>
    <scope>NUCLEOTIDE SEQUENCE [LARGE SCALE GENOMIC DNA]</scope>
    <source>
        <strain evidence="2 3">CECT 7938</strain>
    </source>
</reference>
<organism evidence="2 3">
    <name type="scientific">Sphingobacterium detergens</name>
    <dbReference type="NCBI Taxonomy" id="1145106"/>
    <lineage>
        <taxon>Bacteria</taxon>
        <taxon>Pseudomonadati</taxon>
        <taxon>Bacteroidota</taxon>
        <taxon>Sphingobacteriia</taxon>
        <taxon>Sphingobacteriales</taxon>
        <taxon>Sphingobacteriaceae</taxon>
        <taxon>Sphingobacterium</taxon>
    </lineage>
</organism>
<sequence>MISDTFPILTTERLHLRQIQDSDAPALFSYFSKDEVTLYFDLPTFQHLDEAYELVKTWQKNFLEKEAIRWAICLKDNPDQLIGSCGFHNFSTEHFRAEIGYELHPDFWQQGIMTEAISAIISFGFDSYKLNRIEAFIDPDNLASRRLLEKMDLVSEGILHDYFFEKGRFVDGEIFALLKKNYSQPTSFRQIV</sequence>
<feature type="domain" description="N-acetyltransferase" evidence="1">
    <location>
        <begin position="14"/>
        <end position="171"/>
    </location>
</feature>
<dbReference type="GO" id="GO:0008999">
    <property type="term" value="F:protein-N-terminal-alanine acetyltransferase activity"/>
    <property type="evidence" value="ECO:0007669"/>
    <property type="project" value="TreeGrafter"/>
</dbReference>
<dbReference type="AlphaFoldDB" id="A0A420BIP5"/>
<dbReference type="RefSeq" id="WP_120258186.1">
    <property type="nucleotide sequence ID" value="NZ_RAPY01000001.1"/>
</dbReference>
<dbReference type="PANTHER" id="PTHR43792">
    <property type="entry name" value="GNAT FAMILY, PUTATIVE (AFU_ORTHOLOGUE AFUA_3G00765)-RELATED-RELATED"/>
    <property type="match status" value="1"/>
</dbReference>
<evidence type="ECO:0000259" key="1">
    <source>
        <dbReference type="PROSITE" id="PS51186"/>
    </source>
</evidence>
<accession>A0A420BIP5</accession>
<evidence type="ECO:0000313" key="3">
    <source>
        <dbReference type="Proteomes" id="UP000286246"/>
    </source>
</evidence>
<evidence type="ECO:0000313" key="2">
    <source>
        <dbReference type="EMBL" id="RKE56526.1"/>
    </source>
</evidence>
<keyword evidence="3" id="KW-1185">Reference proteome</keyword>